<gene>
    <name evidence="1" type="ORF">AcdelDRAFT_0016</name>
</gene>
<proteinExistence type="predicted"/>
<evidence type="ECO:0008006" key="3">
    <source>
        <dbReference type="Google" id="ProtNLM"/>
    </source>
</evidence>
<reference evidence="1 2" key="1">
    <citation type="submission" date="2009-05" db="EMBL/GenBank/DDBJ databases">
        <title>The draft genome of Acidovorax delafieldii 2AN.</title>
        <authorList>
            <consortium name="US DOE Joint Genome Institute (JGI-PGF)"/>
            <person name="Lucas S."/>
            <person name="Copeland A."/>
            <person name="Lapidus A."/>
            <person name="Glavina del Rio T."/>
            <person name="Tice H."/>
            <person name="Bruce D."/>
            <person name="Goodwin L."/>
            <person name="Pitluck S."/>
            <person name="Larimer F."/>
            <person name="Land M.L."/>
            <person name="Hauser L."/>
            <person name="Shelobolina E.S."/>
            <person name="Picardal F."/>
            <person name="Roden E."/>
            <person name="Emerson D."/>
        </authorList>
    </citation>
    <scope>NUCLEOTIDE SEQUENCE [LARGE SCALE GENOMIC DNA]</scope>
    <source>
        <strain evidence="1 2">2AN</strain>
    </source>
</reference>
<keyword evidence="2" id="KW-1185">Reference proteome</keyword>
<organism evidence="1 2">
    <name type="scientific">Acidovorax delafieldii 2AN</name>
    <dbReference type="NCBI Taxonomy" id="573060"/>
    <lineage>
        <taxon>Bacteria</taxon>
        <taxon>Pseudomonadati</taxon>
        <taxon>Pseudomonadota</taxon>
        <taxon>Betaproteobacteria</taxon>
        <taxon>Burkholderiales</taxon>
        <taxon>Comamonadaceae</taxon>
        <taxon>Acidovorax</taxon>
    </lineage>
</organism>
<evidence type="ECO:0000313" key="1">
    <source>
        <dbReference type="EMBL" id="EER62332.1"/>
    </source>
</evidence>
<comment type="caution">
    <text evidence="1">The sequence shown here is derived from an EMBL/GenBank/DDBJ whole genome shotgun (WGS) entry which is preliminary data.</text>
</comment>
<name>C5SZD6_ACIDE</name>
<dbReference type="PATRIC" id="fig|573060.9.peg.5144"/>
<evidence type="ECO:0000313" key="2">
    <source>
        <dbReference type="Proteomes" id="UP000003856"/>
    </source>
</evidence>
<protein>
    <recommendedName>
        <fullName evidence="3">DNA-binding protein</fullName>
    </recommendedName>
</protein>
<dbReference type="AlphaFoldDB" id="C5SZD6"/>
<accession>C5SZD6</accession>
<dbReference type="EMBL" id="ACQT01000001">
    <property type="protein sequence ID" value="EER62332.1"/>
    <property type="molecule type" value="Genomic_DNA"/>
</dbReference>
<sequence length="74" mass="8142">MTGFITRETAAYQLNVPMHQLDAMIEAGEIGSTKQGGEVLLDQFEISRRSGFTQANQELSHTLECIAKCEEGPL</sequence>
<dbReference type="Proteomes" id="UP000003856">
    <property type="component" value="Unassembled WGS sequence"/>
</dbReference>